<evidence type="ECO:0000313" key="5">
    <source>
        <dbReference type="Proteomes" id="UP000029074"/>
    </source>
</evidence>
<keyword evidence="5" id="KW-1185">Reference proteome</keyword>
<organism evidence="2 4">
    <name type="scientific">Bifidobacterium gallicum DSM 20093 = LMG 11596</name>
    <dbReference type="NCBI Taxonomy" id="561180"/>
    <lineage>
        <taxon>Bacteria</taxon>
        <taxon>Bacillati</taxon>
        <taxon>Actinomycetota</taxon>
        <taxon>Actinomycetes</taxon>
        <taxon>Bifidobacteriales</taxon>
        <taxon>Bifidobacteriaceae</taxon>
        <taxon>Bifidobacterium</taxon>
    </lineage>
</organism>
<proteinExistence type="predicted"/>
<sequence>MNQPNQHGLHGDVHTGTIEANTAEANTVGMNTAETGAAEAGQPYAVAPISIVPPTYPTYAAPGMPYAGPVPMIRPVPRRGMLRGADGRVSLWRVDLLLAIIAVIDALLGVAMDLTVKTDPAFPLMFFPYMLMMACYALLVPLGGAIVIVTIVAAICTTRSYEQPLHPGQSPAPRVQPYEQTPYIPAARTQVRPAEDPQHHDVVP</sequence>
<keyword evidence="1" id="KW-1133">Transmembrane helix</keyword>
<evidence type="ECO:0000313" key="2">
    <source>
        <dbReference type="EMBL" id="EFA23738.1"/>
    </source>
</evidence>
<comment type="caution">
    <text evidence="2">The sequence shown here is derived from an EMBL/GenBank/DDBJ whole genome shotgun (WGS) entry which is preliminary data.</text>
</comment>
<dbReference type="RefSeq" id="WP_006294253.1">
    <property type="nucleotide sequence ID" value="NZ_ABXB03000001.1"/>
</dbReference>
<dbReference type="Proteomes" id="UP000003656">
    <property type="component" value="Unassembled WGS sequence"/>
</dbReference>
<feature type="transmembrane region" description="Helical" evidence="1">
    <location>
        <begin position="131"/>
        <end position="156"/>
    </location>
</feature>
<dbReference type="EMBL" id="ABXB03000001">
    <property type="protein sequence ID" value="EFA23738.1"/>
    <property type="molecule type" value="Genomic_DNA"/>
</dbReference>
<reference evidence="2 4" key="1">
    <citation type="submission" date="2009-11" db="EMBL/GenBank/DDBJ databases">
        <authorList>
            <person name="Weinstock G."/>
            <person name="Sodergren E."/>
            <person name="Clifton S."/>
            <person name="Fulton L."/>
            <person name="Fulton B."/>
            <person name="Courtney L."/>
            <person name="Fronick C."/>
            <person name="Harrison M."/>
            <person name="Strong C."/>
            <person name="Farmer C."/>
            <person name="Delahaunty K."/>
            <person name="Markovic C."/>
            <person name="Hall O."/>
            <person name="Minx P."/>
            <person name="Tomlinson C."/>
            <person name="Mitreva M."/>
            <person name="Nelson J."/>
            <person name="Hou S."/>
            <person name="Wollam A."/>
            <person name="Pepin K.H."/>
            <person name="Johnson M."/>
            <person name="Bhonagiri V."/>
            <person name="Nash W.E."/>
            <person name="Warren W."/>
            <person name="Chinwalla A."/>
            <person name="Mardis E.R."/>
            <person name="Wilson R.K."/>
        </authorList>
    </citation>
    <scope>NUCLEOTIDE SEQUENCE [LARGE SCALE GENOMIC DNA]</scope>
    <source>
        <strain evidence="2 4">DSM 20093</strain>
    </source>
</reference>
<dbReference type="EMBL" id="JGYW01000004">
    <property type="protein sequence ID" value="KFI59243.1"/>
    <property type="molecule type" value="Genomic_DNA"/>
</dbReference>
<evidence type="ECO:0000313" key="3">
    <source>
        <dbReference type="EMBL" id="KFI59243.1"/>
    </source>
</evidence>
<dbReference type="Proteomes" id="UP000029074">
    <property type="component" value="Unassembled WGS sequence"/>
</dbReference>
<evidence type="ECO:0000256" key="1">
    <source>
        <dbReference type="SAM" id="Phobius"/>
    </source>
</evidence>
<keyword evidence="1" id="KW-0472">Membrane</keyword>
<protein>
    <submittedName>
        <fullName evidence="3">Heterocyst differentiation related protein</fullName>
    </submittedName>
</protein>
<gene>
    <name evidence="3" type="ORF">BGLCM_0836</name>
    <name evidence="2" type="ORF">BIFGAL_02846</name>
</gene>
<feature type="transmembrane region" description="Helical" evidence="1">
    <location>
        <begin position="91"/>
        <end position="111"/>
    </location>
</feature>
<accession>D1NST6</accession>
<dbReference type="STRING" id="561180.BIFGAL_02846"/>
<name>D1NST6_9BIFI</name>
<evidence type="ECO:0000313" key="4">
    <source>
        <dbReference type="Proteomes" id="UP000003656"/>
    </source>
</evidence>
<reference evidence="3 5" key="2">
    <citation type="submission" date="2014-03" db="EMBL/GenBank/DDBJ databases">
        <title>Genomics of Bifidobacteria.</title>
        <authorList>
            <person name="Ventura M."/>
            <person name="Milani C."/>
            <person name="Lugli G.A."/>
        </authorList>
    </citation>
    <scope>NUCLEOTIDE SEQUENCE [LARGE SCALE GENOMIC DNA]</scope>
    <source>
        <strain evidence="3 5">LMG 11596</strain>
    </source>
</reference>
<dbReference type="AlphaFoldDB" id="D1NST6"/>
<keyword evidence="1" id="KW-0812">Transmembrane</keyword>